<evidence type="ECO:0000259" key="6">
    <source>
        <dbReference type="PROSITE" id="PS50021"/>
    </source>
</evidence>
<evidence type="ECO:0000313" key="8">
    <source>
        <dbReference type="Proteomes" id="UP000601435"/>
    </source>
</evidence>
<dbReference type="Gene3D" id="1.10.418.10">
    <property type="entry name" value="Calponin-like domain"/>
    <property type="match status" value="1"/>
</dbReference>
<evidence type="ECO:0000256" key="2">
    <source>
        <dbReference type="ARBA" id="ARBA00023242"/>
    </source>
</evidence>
<dbReference type="GO" id="GO:0051493">
    <property type="term" value="P:regulation of cytoskeleton organization"/>
    <property type="evidence" value="ECO:0007669"/>
    <property type="project" value="TreeGrafter"/>
</dbReference>
<dbReference type="EMBL" id="CAJNJA010099397">
    <property type="protein sequence ID" value="CAE7943376.1"/>
    <property type="molecule type" value="Genomic_DNA"/>
</dbReference>
<dbReference type="AlphaFoldDB" id="A0A813CGS2"/>
<evidence type="ECO:0000256" key="1">
    <source>
        <dbReference type="ARBA" id="ARBA00004123"/>
    </source>
</evidence>
<comment type="caution">
    <text evidence="7">The sequence shown here is derived from an EMBL/GenBank/DDBJ whole genome shotgun (WGS) entry which is preliminary data.</text>
</comment>
<dbReference type="InterPro" id="IPR052111">
    <property type="entry name" value="Spermatogenesis_Ciliary_MAP"/>
</dbReference>
<accession>A0A813CGS2</accession>
<comment type="function">
    <text evidence="3">May play a role in apoptosis regulation.</text>
</comment>
<feature type="region of interest" description="Disordered" evidence="5">
    <location>
        <begin position="264"/>
        <end position="283"/>
    </location>
</feature>
<protein>
    <recommendedName>
        <fullName evidence="4">Spermatogenesis-associated protein 4</fullName>
    </recommendedName>
</protein>
<dbReference type="InterPro" id="IPR016024">
    <property type="entry name" value="ARM-type_fold"/>
</dbReference>
<dbReference type="InterPro" id="IPR010441">
    <property type="entry name" value="CH_2"/>
</dbReference>
<feature type="domain" description="Calponin-homology (CH)" evidence="6">
    <location>
        <begin position="43"/>
        <end position="147"/>
    </location>
</feature>
<dbReference type="GO" id="GO:0008017">
    <property type="term" value="F:microtubule binding"/>
    <property type="evidence" value="ECO:0007669"/>
    <property type="project" value="TreeGrafter"/>
</dbReference>
<keyword evidence="8" id="KW-1185">Reference proteome</keyword>
<dbReference type="PROSITE" id="PS50021">
    <property type="entry name" value="CH"/>
    <property type="match status" value="1"/>
</dbReference>
<dbReference type="GO" id="GO:0005634">
    <property type="term" value="C:nucleus"/>
    <property type="evidence" value="ECO:0007669"/>
    <property type="project" value="UniProtKB-SubCell"/>
</dbReference>
<proteinExistence type="predicted"/>
<organism evidence="7 8">
    <name type="scientific">Symbiodinium necroappetens</name>
    <dbReference type="NCBI Taxonomy" id="1628268"/>
    <lineage>
        <taxon>Eukaryota</taxon>
        <taxon>Sar</taxon>
        <taxon>Alveolata</taxon>
        <taxon>Dinophyceae</taxon>
        <taxon>Suessiales</taxon>
        <taxon>Symbiodiniaceae</taxon>
        <taxon>Symbiodinium</taxon>
    </lineage>
</organism>
<dbReference type="GO" id="GO:0005930">
    <property type="term" value="C:axoneme"/>
    <property type="evidence" value="ECO:0007669"/>
    <property type="project" value="TreeGrafter"/>
</dbReference>
<evidence type="ECO:0000256" key="3">
    <source>
        <dbReference type="ARBA" id="ARBA00058372"/>
    </source>
</evidence>
<feature type="compositionally biased region" description="Low complexity" evidence="5">
    <location>
        <begin position="264"/>
        <end position="273"/>
    </location>
</feature>
<dbReference type="SUPFAM" id="SSF47576">
    <property type="entry name" value="Calponin-homology domain, CH-domain"/>
    <property type="match status" value="1"/>
</dbReference>
<dbReference type="OrthoDB" id="427095at2759"/>
<dbReference type="Proteomes" id="UP000601435">
    <property type="component" value="Unassembled WGS sequence"/>
</dbReference>
<evidence type="ECO:0000313" key="7">
    <source>
        <dbReference type="EMBL" id="CAE7943376.1"/>
    </source>
</evidence>
<dbReference type="FunFam" id="1.10.418.10:FF:000061">
    <property type="entry name" value="Spermatogenesis associated 4"/>
    <property type="match status" value="1"/>
</dbReference>
<evidence type="ECO:0000256" key="5">
    <source>
        <dbReference type="SAM" id="MobiDB-lite"/>
    </source>
</evidence>
<dbReference type="Pfam" id="PF06294">
    <property type="entry name" value="CH_2"/>
    <property type="match status" value="1"/>
</dbReference>
<name>A0A813CGS2_9DINO</name>
<dbReference type="InterPro" id="IPR001715">
    <property type="entry name" value="CH_dom"/>
</dbReference>
<evidence type="ECO:0000256" key="4">
    <source>
        <dbReference type="ARBA" id="ARBA00071322"/>
    </source>
</evidence>
<comment type="subcellular location">
    <subcellularLocation>
        <location evidence="1">Nucleus</location>
    </subcellularLocation>
</comment>
<dbReference type="PANTHER" id="PTHR12509:SF8">
    <property type="entry name" value="SPERMATOGENESIS-ASSOCIATED PROTEIN 4"/>
    <property type="match status" value="1"/>
</dbReference>
<sequence>MGMIFKFLKLVKAHLFDCLMPAAERKCRRRPGSLPAEPAKSLTSLPREVLKWIQSLDLSYSVRNSKRDFANGFLVAEIFSRYHPQDISMHCFENGLKNATKNDNWEQLFRFFKKHNYPISRIDFEPVMENQKGAAVALLIKVYTLLTNRTVPIFLSEDIPDAMDASTSPGGKKVVVETLLEPSVAPSSIEQPSFDENRLDAGGDSRPDAYHIFQAARHKRPVERSVPRAVSERGEAVPLDIPEVSARSLTRNVAQLRAQQAQAMQKSSASTSQRKAVGVAENGSSTPRLGLGAVKPVVDIMRPTVATILQEDDQVMKSLDPRKDVLVSFMELCRTHVPQPIVVRVFQALSEQVHQLIETVLKSPAEFWHVWRLLSPTLVEFSERNPVFESVITFLKRLGQLMSEADTTLTQQLLVDGILPSLAPLLVDTAGKREPLCEVVYAYTQPQVLARLNVLRGLKEGMDSMPAYICCLSYFLPMELELGLDDEHLLRHYQYYALVALQRKEPSVRVAGLTMLRSVSLQSPTFAQNVLQEVHSFAGLVRDEWWEVQGQLLLLVGRLLEHTAGVHQASAGEEVHEETAEPLLNVAAQLLTSKGSTKMVLQIGLCVLANVLRPYPVLLPAYVAVLLKHPANFRRRLLESHSQSMHGTAPSRRKRYVMGTSCRVYEECCISDQWPAAEVARTLAEQCANENLPHFEPEHLEVLTACLPAPGVDIDSDWLAVFEKVKNHIFVAALDPMLHTGAVNVIRRFWLCRPQSLALRALDLSKKTLLQTLCLNYSESANSQVRVEERVLVEFLSEMRDVGGAVAHTLQGVVDQFRELHNAEFQRSTLAKLFG</sequence>
<reference evidence="7" key="1">
    <citation type="submission" date="2021-02" db="EMBL/GenBank/DDBJ databases">
        <authorList>
            <person name="Dougan E. K."/>
            <person name="Rhodes N."/>
            <person name="Thang M."/>
            <person name="Chan C."/>
        </authorList>
    </citation>
    <scope>NUCLEOTIDE SEQUENCE</scope>
</reference>
<gene>
    <name evidence="7" type="primary">SPATA4</name>
    <name evidence="7" type="ORF">SNEC2469_LOCUS35034</name>
</gene>
<dbReference type="SUPFAM" id="SSF48371">
    <property type="entry name" value="ARM repeat"/>
    <property type="match status" value="1"/>
</dbReference>
<keyword evidence="2" id="KW-0539">Nucleus</keyword>
<dbReference type="InterPro" id="IPR036872">
    <property type="entry name" value="CH_dom_sf"/>
</dbReference>
<dbReference type="PANTHER" id="PTHR12509">
    <property type="entry name" value="SPERMATOGENESIS-ASSOCIATED 4-RELATED"/>
    <property type="match status" value="1"/>
</dbReference>